<protein>
    <recommendedName>
        <fullName evidence="5">Terminase small subunit</fullName>
    </recommendedName>
</protein>
<evidence type="ECO:0000313" key="3">
    <source>
        <dbReference type="EMBL" id="GJD92916.1"/>
    </source>
</evidence>
<dbReference type="Pfam" id="PF03592">
    <property type="entry name" value="Terminase_2"/>
    <property type="match status" value="1"/>
</dbReference>
<dbReference type="RefSeq" id="WP_238242017.1">
    <property type="nucleotide sequence ID" value="NZ_BPQP01000001.1"/>
</dbReference>
<reference evidence="3" key="1">
    <citation type="journal article" date="2021" name="Front. Microbiol.">
        <title>Comprehensive Comparative Genomics and Phenotyping of Methylobacterium Species.</title>
        <authorList>
            <person name="Alessa O."/>
            <person name="Ogura Y."/>
            <person name="Fujitani Y."/>
            <person name="Takami H."/>
            <person name="Hayashi T."/>
            <person name="Sahin N."/>
            <person name="Tani A."/>
        </authorList>
    </citation>
    <scope>NUCLEOTIDE SEQUENCE</scope>
    <source>
        <strain evidence="3">DSM 19015</strain>
    </source>
</reference>
<reference evidence="3" key="2">
    <citation type="submission" date="2021-08" db="EMBL/GenBank/DDBJ databases">
        <authorList>
            <person name="Tani A."/>
            <person name="Ola A."/>
            <person name="Ogura Y."/>
            <person name="Katsura K."/>
            <person name="Hayashi T."/>
        </authorList>
    </citation>
    <scope>NUCLEOTIDE SEQUENCE</scope>
    <source>
        <strain evidence="3">DSM 19015</strain>
    </source>
</reference>
<dbReference type="InterPro" id="IPR052404">
    <property type="entry name" value="SPP1-like_terminase"/>
</dbReference>
<dbReference type="Proteomes" id="UP001055125">
    <property type="component" value="Unassembled WGS sequence"/>
</dbReference>
<proteinExistence type="predicted"/>
<comment type="caution">
    <text evidence="3">The sequence shown here is derived from an EMBL/GenBank/DDBJ whole genome shotgun (WGS) entry which is preliminary data.</text>
</comment>
<evidence type="ECO:0008006" key="5">
    <source>
        <dbReference type="Google" id="ProtNLM"/>
    </source>
</evidence>
<organism evidence="3 4">
    <name type="scientific">Methylobacterium iners</name>
    <dbReference type="NCBI Taxonomy" id="418707"/>
    <lineage>
        <taxon>Bacteria</taxon>
        <taxon>Pseudomonadati</taxon>
        <taxon>Pseudomonadota</taxon>
        <taxon>Alphaproteobacteria</taxon>
        <taxon>Hyphomicrobiales</taxon>
        <taxon>Methylobacteriaceae</taxon>
        <taxon>Methylobacterium</taxon>
    </lineage>
</organism>
<dbReference type="Gene3D" id="1.10.10.1400">
    <property type="entry name" value="Terminase, small subunit, N-terminal DNA-binding domain, HTH motif"/>
    <property type="match status" value="1"/>
</dbReference>
<name>A0ABQ4RQ82_9HYPH</name>
<dbReference type="PANTHER" id="PTHR41328:SF2">
    <property type="entry name" value="TERMINASE SMALL SUBUNIT"/>
    <property type="match status" value="1"/>
</dbReference>
<evidence type="ECO:0000313" key="4">
    <source>
        <dbReference type="Proteomes" id="UP001055125"/>
    </source>
</evidence>
<dbReference type="PANTHER" id="PTHR41328">
    <property type="entry name" value="TERMINASE SMALL SUBUNIT-RELATED"/>
    <property type="match status" value="1"/>
</dbReference>
<keyword evidence="4" id="KW-1185">Reference proteome</keyword>
<accession>A0ABQ4RQ82</accession>
<dbReference type="InterPro" id="IPR038713">
    <property type="entry name" value="Terminase_Gp1_N_sf"/>
</dbReference>
<evidence type="ECO:0000256" key="2">
    <source>
        <dbReference type="ARBA" id="ARBA00023219"/>
    </source>
</evidence>
<evidence type="ECO:0000256" key="1">
    <source>
        <dbReference type="ARBA" id="ARBA00022612"/>
    </source>
</evidence>
<gene>
    <name evidence="3" type="ORF">OCOJLMKI_0099</name>
</gene>
<dbReference type="InterPro" id="IPR005335">
    <property type="entry name" value="Terminase_ssu"/>
</dbReference>
<sequence length="254" mass="28006">MSLTDKQAAFVQEYLIDLNASAAARRAGYSEATAAQAGYENLRKPEIADAIAAAQAERSQRVEITADQVLRELVDIARTDANELIEHRVGCCRFCWGLDHRYQRTRNEMVRAEATHALDNEARIKKGEPTTLFDPEGGIGYVGNREPHADCPECFGEGIGRAVFKDTAKASPAARRLYAGVKITKDGMEMKLHSKERAVDLLFKHLGLSAPDRHELTGKDGAPIETRDMSPMAAARRIAFTLARAQREAAKPKD</sequence>
<keyword evidence="2" id="KW-0231">Viral genome packaging</keyword>
<dbReference type="EMBL" id="BPQP01000001">
    <property type="protein sequence ID" value="GJD92916.1"/>
    <property type="molecule type" value="Genomic_DNA"/>
</dbReference>
<keyword evidence="1" id="KW-1188">Viral release from host cell</keyword>